<name>A0ABW6J829_STRWE</name>
<dbReference type="SUPFAM" id="SSF50370">
    <property type="entry name" value="Ricin B-like lectins"/>
    <property type="match status" value="1"/>
</dbReference>
<accession>A0ABW6J829</accession>
<reference evidence="2 3" key="1">
    <citation type="submission" date="2024-09" db="EMBL/GenBank/DDBJ databases">
        <title>The Natural Products Discovery Center: Release of the First 8490 Sequenced Strains for Exploring Actinobacteria Biosynthetic Diversity.</title>
        <authorList>
            <person name="Kalkreuter E."/>
            <person name="Kautsar S.A."/>
            <person name="Yang D."/>
            <person name="Bader C.D."/>
            <person name="Teijaro C.N."/>
            <person name="Fluegel L."/>
            <person name="Davis C.M."/>
            <person name="Simpson J.R."/>
            <person name="Lauterbach L."/>
            <person name="Steele A.D."/>
            <person name="Gui C."/>
            <person name="Meng S."/>
            <person name="Li G."/>
            <person name="Viehrig K."/>
            <person name="Ye F."/>
            <person name="Su P."/>
            <person name="Kiefer A.F."/>
            <person name="Nichols A."/>
            <person name="Cepeda A.J."/>
            <person name="Yan W."/>
            <person name="Fan B."/>
            <person name="Jiang Y."/>
            <person name="Adhikari A."/>
            <person name="Zheng C.-J."/>
            <person name="Schuster L."/>
            <person name="Cowan T.M."/>
            <person name="Smanski M.J."/>
            <person name="Chevrette M.G."/>
            <person name="De Carvalho L.P.S."/>
            <person name="Shen B."/>
        </authorList>
    </citation>
    <scope>NUCLEOTIDE SEQUENCE [LARGE SCALE GENOMIC DNA]</scope>
    <source>
        <strain evidence="2 3">NPDC056472</strain>
    </source>
</reference>
<evidence type="ECO:0000259" key="1">
    <source>
        <dbReference type="Pfam" id="PF14200"/>
    </source>
</evidence>
<gene>
    <name evidence="2" type="ORF">ACFQ63_36530</name>
</gene>
<feature type="domain" description="Ricin B lectin" evidence="1">
    <location>
        <begin position="59"/>
        <end position="136"/>
    </location>
</feature>
<dbReference type="CDD" id="cd00161">
    <property type="entry name" value="beta-trefoil_Ricin-like"/>
    <property type="match status" value="1"/>
</dbReference>
<dbReference type="InterPro" id="IPR035992">
    <property type="entry name" value="Ricin_B-like_lectins"/>
</dbReference>
<dbReference type="EMBL" id="JBHTRV010000045">
    <property type="protein sequence ID" value="MFE5985192.1"/>
    <property type="molecule type" value="Genomic_DNA"/>
</dbReference>
<dbReference type="RefSeq" id="WP_386258097.1">
    <property type="nucleotide sequence ID" value="NZ_JBHTRV010000045.1"/>
</dbReference>
<proteinExistence type="predicted"/>
<comment type="caution">
    <text evidence="2">The sequence shown here is derived from an EMBL/GenBank/DDBJ whole genome shotgun (WGS) entry which is preliminary data.</text>
</comment>
<dbReference type="Pfam" id="PF14200">
    <property type="entry name" value="RicinB_lectin_2"/>
    <property type="match status" value="1"/>
</dbReference>
<evidence type="ECO:0000313" key="2">
    <source>
        <dbReference type="EMBL" id="MFE5985192.1"/>
    </source>
</evidence>
<dbReference type="InterPro" id="IPR000772">
    <property type="entry name" value="Ricin_B_lectin"/>
</dbReference>
<protein>
    <submittedName>
        <fullName evidence="2">RICIN domain-containing protein</fullName>
    </submittedName>
</protein>
<sequence>MNGDSGRSPDLSYRLQRTMKPTAFVRARHGLLVLAASLGIVFGLSAAPAQAAPDYYLATVEIRAEHSGQCLEVADWSKANGAAVRQWPCTGGDNQKWHRYSPAGDPGAYYYVNANSGKCLEIGGWARNNGATANQWDCHWGLNQTFHGQFSFVMDFWYAANKCLEIADWSTQPGAPARLWSCTQNPNQSFSIKAVDW</sequence>
<evidence type="ECO:0000313" key="3">
    <source>
        <dbReference type="Proteomes" id="UP001600424"/>
    </source>
</evidence>
<organism evidence="2 3">
    <name type="scientific">Streptomyces wedmorensis</name>
    <dbReference type="NCBI Taxonomy" id="43759"/>
    <lineage>
        <taxon>Bacteria</taxon>
        <taxon>Bacillati</taxon>
        <taxon>Actinomycetota</taxon>
        <taxon>Actinomycetes</taxon>
        <taxon>Kitasatosporales</taxon>
        <taxon>Streptomycetaceae</taxon>
        <taxon>Streptomyces</taxon>
    </lineage>
</organism>
<dbReference type="Proteomes" id="UP001600424">
    <property type="component" value="Unassembled WGS sequence"/>
</dbReference>
<dbReference type="Gene3D" id="2.80.10.50">
    <property type="match status" value="3"/>
</dbReference>
<keyword evidence="3" id="KW-1185">Reference proteome</keyword>
<dbReference type="PROSITE" id="PS50231">
    <property type="entry name" value="RICIN_B_LECTIN"/>
    <property type="match status" value="1"/>
</dbReference>